<dbReference type="Gene3D" id="3.90.190.10">
    <property type="entry name" value="Protein tyrosine phosphatase superfamily"/>
    <property type="match status" value="1"/>
</dbReference>
<dbReference type="InterPro" id="IPR000340">
    <property type="entry name" value="Dual-sp_phosphatase_cat-dom"/>
</dbReference>
<dbReference type="PANTHER" id="PTHR10367:SF9">
    <property type="entry name" value="DUAL-SPECIFICITY PHOSPHATASE 11 (RNA_RNP COMPLEX 1-INTERACTING)"/>
    <property type="match status" value="1"/>
</dbReference>
<dbReference type="PANTHER" id="PTHR10367">
    <property type="entry name" value="MRNA-CAPPING ENZYME"/>
    <property type="match status" value="1"/>
</dbReference>
<feature type="domain" description="Tyrosine specific protein phosphatases" evidence="2">
    <location>
        <begin position="5"/>
        <end position="73"/>
    </location>
</feature>
<dbReference type="PROSITE" id="PS50056">
    <property type="entry name" value="TYR_PHOSPHATASE_2"/>
    <property type="match status" value="1"/>
</dbReference>
<dbReference type="InterPro" id="IPR029021">
    <property type="entry name" value="Prot-tyrosine_phosphatase-like"/>
</dbReference>
<dbReference type="AlphaFoldDB" id="A0A6P3XW93"/>
<keyword evidence="3" id="KW-1185">Reference proteome</keyword>
<evidence type="ECO:0000313" key="3">
    <source>
        <dbReference type="Proteomes" id="UP000515204"/>
    </source>
</evidence>
<dbReference type="InterPro" id="IPR051029">
    <property type="entry name" value="mRNA_Capping_Enz/RNA_Phosphat"/>
</dbReference>
<sequence length="320" mass="35493">MDIIKQFFKVMDDFMSTCDKDELIGVHCTHGVNRTGYLICRYLIQQLDWEPQDSLKAFGEARGYPVERQVYLAALKEVKRGEKIDTSKVVLQLTNITEIPSPMKKNTLRTRPILKSPMGPPGFAIPRRGSANGAPYPLPQRFGFVGPPPGFRPMPPPGLPPLPPPMGPPLYGPRPLRYGMPMRPAMPTPPGPGFLLPGFPMRMPGPPRMAGPPRLPPAGPAARQPPPKMPPPPPPPPPPPLSRTTVSKQLQAQKKKQQIRNGIMEREVGLRLRRNGPASSRIIPKMHKEQDFTVDTFEENLLTTSAPGRRSTRGRYSQAK</sequence>
<evidence type="ECO:0000259" key="2">
    <source>
        <dbReference type="PROSITE" id="PS50056"/>
    </source>
</evidence>
<dbReference type="InterPro" id="IPR016130">
    <property type="entry name" value="Tyr_Pase_AS"/>
</dbReference>
<dbReference type="RefSeq" id="XP_014482806.1">
    <property type="nucleotide sequence ID" value="XM_014627320.1"/>
</dbReference>
<dbReference type="OrthoDB" id="428974at2759"/>
<dbReference type="GeneID" id="106748619"/>
<feature type="compositionally biased region" description="Pro residues" evidence="1">
    <location>
        <begin position="203"/>
        <end position="241"/>
    </location>
</feature>
<dbReference type="Pfam" id="PF00782">
    <property type="entry name" value="DSPc"/>
    <property type="match status" value="1"/>
</dbReference>
<dbReference type="SUPFAM" id="SSF52799">
    <property type="entry name" value="(Phosphotyrosine protein) phosphatases II"/>
    <property type="match status" value="1"/>
</dbReference>
<protein>
    <submittedName>
        <fullName evidence="4">Protein enabled homolog</fullName>
    </submittedName>
</protein>
<dbReference type="GO" id="GO:0004651">
    <property type="term" value="F:polynucleotide 5'-phosphatase activity"/>
    <property type="evidence" value="ECO:0007669"/>
    <property type="project" value="TreeGrafter"/>
</dbReference>
<dbReference type="PROSITE" id="PS00383">
    <property type="entry name" value="TYR_PHOSPHATASE_1"/>
    <property type="match status" value="1"/>
</dbReference>
<proteinExistence type="predicted"/>
<organism evidence="3 4">
    <name type="scientific">Dinoponera quadriceps</name>
    <name type="common">South American ant</name>
    <dbReference type="NCBI Taxonomy" id="609295"/>
    <lineage>
        <taxon>Eukaryota</taxon>
        <taxon>Metazoa</taxon>
        <taxon>Ecdysozoa</taxon>
        <taxon>Arthropoda</taxon>
        <taxon>Hexapoda</taxon>
        <taxon>Insecta</taxon>
        <taxon>Pterygota</taxon>
        <taxon>Neoptera</taxon>
        <taxon>Endopterygota</taxon>
        <taxon>Hymenoptera</taxon>
        <taxon>Apocrita</taxon>
        <taxon>Aculeata</taxon>
        <taxon>Formicoidea</taxon>
        <taxon>Formicidae</taxon>
        <taxon>Ponerinae</taxon>
        <taxon>Ponerini</taxon>
        <taxon>Dinoponera</taxon>
    </lineage>
</organism>
<evidence type="ECO:0000256" key="1">
    <source>
        <dbReference type="SAM" id="MobiDB-lite"/>
    </source>
</evidence>
<gene>
    <name evidence="4" type="primary">LOC106748619</name>
</gene>
<accession>A0A6P3XW93</accession>
<dbReference type="Proteomes" id="UP000515204">
    <property type="component" value="Unplaced"/>
</dbReference>
<dbReference type="InterPro" id="IPR000387">
    <property type="entry name" value="Tyr_Pase_dom"/>
</dbReference>
<feature type="region of interest" description="Disordered" evidence="1">
    <location>
        <begin position="200"/>
        <end position="289"/>
    </location>
</feature>
<reference evidence="4" key="1">
    <citation type="submission" date="2025-08" db="UniProtKB">
        <authorList>
            <consortium name="RefSeq"/>
        </authorList>
    </citation>
    <scope>IDENTIFICATION</scope>
</reference>
<name>A0A6P3XW93_DINQU</name>
<evidence type="ECO:0000313" key="4">
    <source>
        <dbReference type="RefSeq" id="XP_014482806.1"/>
    </source>
</evidence>
<dbReference type="KEGG" id="dqu:106748619"/>